<dbReference type="EMBL" id="LAOR01000101">
    <property type="protein sequence ID" value="KJW06633.1"/>
    <property type="molecule type" value="Genomic_DNA"/>
</dbReference>
<sequence length="48" mass="5524">MLMILKMIYGLQLKIALFKAYVYAILIKELTIQQTVITVILDNIAKLL</sequence>
<proteinExistence type="predicted"/>
<name>A0A0F3RK50_ORITS</name>
<organism evidence="2 3">
    <name type="scientific">Orientia tsutsugamushi str. UT144</name>
    <dbReference type="NCBI Taxonomy" id="1441384"/>
    <lineage>
        <taxon>Bacteria</taxon>
        <taxon>Pseudomonadati</taxon>
        <taxon>Pseudomonadota</taxon>
        <taxon>Alphaproteobacteria</taxon>
        <taxon>Rickettsiales</taxon>
        <taxon>Rickettsiaceae</taxon>
        <taxon>Rickettsieae</taxon>
        <taxon>Orientia</taxon>
    </lineage>
</organism>
<accession>A0A0F3RK50</accession>
<protein>
    <submittedName>
        <fullName evidence="2">Uncharacterized protein</fullName>
    </submittedName>
</protein>
<gene>
    <name evidence="2" type="ORF">OTUT144_1329</name>
    <name evidence="1" type="ORF">OTUT144_1816</name>
</gene>
<dbReference type="EMBL" id="LAOR01000157">
    <property type="protein sequence ID" value="KJW06156.1"/>
    <property type="molecule type" value="Genomic_DNA"/>
</dbReference>
<comment type="caution">
    <text evidence="2">The sequence shown here is derived from an EMBL/GenBank/DDBJ whole genome shotgun (WGS) entry which is preliminary data.</text>
</comment>
<dbReference type="AlphaFoldDB" id="A0A0F3RK50"/>
<evidence type="ECO:0000313" key="2">
    <source>
        <dbReference type="EMBL" id="KJW06633.1"/>
    </source>
</evidence>
<evidence type="ECO:0000313" key="1">
    <source>
        <dbReference type="EMBL" id="KJW06156.1"/>
    </source>
</evidence>
<dbReference type="Proteomes" id="UP000033580">
    <property type="component" value="Unassembled WGS sequence"/>
</dbReference>
<reference evidence="2 3" key="1">
    <citation type="submission" date="2015-01" db="EMBL/GenBank/DDBJ databases">
        <title>Genome Sequencing of Rickettsiales.</title>
        <authorList>
            <person name="Daugherty S.C."/>
            <person name="Su Q."/>
            <person name="Abolude K."/>
            <person name="Beier-Sexton M."/>
            <person name="Carlyon J.A."/>
            <person name="Carter R."/>
            <person name="Day N.P."/>
            <person name="Dumler S.J."/>
            <person name="Dyachenko V."/>
            <person name="Godinez A."/>
            <person name="Kurtti T.J."/>
            <person name="Lichay M."/>
            <person name="Mullins K.E."/>
            <person name="Ott S."/>
            <person name="Pappas-Brown V."/>
            <person name="Paris D.H."/>
            <person name="Patel P."/>
            <person name="Richards A.L."/>
            <person name="Sadzewicz L."/>
            <person name="Sears K."/>
            <person name="Seidman D."/>
            <person name="Sengamalay N."/>
            <person name="Stenos J."/>
            <person name="Tallon L.J."/>
            <person name="Vincent G."/>
            <person name="Fraser C.M."/>
            <person name="Munderloh U."/>
            <person name="Dunning-Hotopp J.C."/>
        </authorList>
    </citation>
    <scope>NUCLEOTIDE SEQUENCE [LARGE SCALE GENOMIC DNA]</scope>
    <source>
        <strain evidence="2 3">UT144</strain>
    </source>
</reference>
<evidence type="ECO:0000313" key="3">
    <source>
        <dbReference type="Proteomes" id="UP000033580"/>
    </source>
</evidence>